<evidence type="ECO:0000256" key="3">
    <source>
        <dbReference type="ARBA" id="ARBA00009188"/>
    </source>
</evidence>
<dbReference type="GO" id="GO:0042407">
    <property type="term" value="P:cristae formation"/>
    <property type="evidence" value="ECO:0007669"/>
    <property type="project" value="InterPro"/>
</dbReference>
<sequence length="117" mass="13476">MGGRIHGFLGGLLLTSSITYSTALELRKNSKFISRSLEESRIIIDERHTPKPPLRRTIDYTNRPSWIETAKDIWNDEIITGVNWLYSINWVRLGEKAERSLNKVFNVAKESSENLSK</sequence>
<evidence type="ECO:0000256" key="7">
    <source>
        <dbReference type="ARBA" id="ARBA00022989"/>
    </source>
</evidence>
<evidence type="ECO:0000256" key="9">
    <source>
        <dbReference type="ARBA" id="ARBA00023136"/>
    </source>
</evidence>
<dbReference type="EMBL" id="KV454482">
    <property type="protein sequence ID" value="ODV60463.1"/>
    <property type="molecule type" value="Genomic_DNA"/>
</dbReference>
<comment type="function">
    <text evidence="1 12">Component of the MICOS complex, a large protein complex of the mitochondrial inner membrane that plays crucial roles in the maintenance of crista junctions, inner membrane architecture, and formation of contact sites to the outer membrane.</text>
</comment>
<keyword evidence="7" id="KW-1133">Transmembrane helix</keyword>
<dbReference type="GO" id="GO:0061617">
    <property type="term" value="C:MICOS complex"/>
    <property type="evidence" value="ECO:0007669"/>
    <property type="project" value="UniProtKB-UniRule"/>
</dbReference>
<comment type="similarity">
    <text evidence="3 12">Belongs to the MICOS complex subunit Mic12 family.</text>
</comment>
<dbReference type="GO" id="GO:0044284">
    <property type="term" value="C:mitochondrial crista junction"/>
    <property type="evidence" value="ECO:0007669"/>
    <property type="project" value="InterPro"/>
</dbReference>
<dbReference type="InterPro" id="IPR031463">
    <property type="entry name" value="Mic12"/>
</dbReference>
<feature type="signal peptide" evidence="13">
    <location>
        <begin position="1"/>
        <end position="23"/>
    </location>
</feature>
<dbReference type="InParanoid" id="A0A1D2VG28"/>
<keyword evidence="8 12" id="KW-0496">Mitochondrion</keyword>
<keyword evidence="6 12" id="KW-0999">Mitochondrion inner membrane</keyword>
<name>A0A1D2VG28_9ASCO</name>
<dbReference type="Pfam" id="PF17050">
    <property type="entry name" value="AIM5"/>
    <property type="match status" value="1"/>
</dbReference>
<evidence type="ECO:0000256" key="1">
    <source>
        <dbReference type="ARBA" id="ARBA00002689"/>
    </source>
</evidence>
<comment type="subunit">
    <text evidence="12">Component of the mitochondrial contact site and cristae organizing system (MICOS) complex.</text>
</comment>
<dbReference type="GeneID" id="30967109"/>
<organism evidence="14 15">
    <name type="scientific">Ascoidea rubescens DSM 1968</name>
    <dbReference type="NCBI Taxonomy" id="1344418"/>
    <lineage>
        <taxon>Eukaryota</taxon>
        <taxon>Fungi</taxon>
        <taxon>Dikarya</taxon>
        <taxon>Ascomycota</taxon>
        <taxon>Saccharomycotina</taxon>
        <taxon>Saccharomycetes</taxon>
        <taxon>Ascoideaceae</taxon>
        <taxon>Ascoidea</taxon>
    </lineage>
</organism>
<comment type="subcellular location">
    <subcellularLocation>
        <location evidence="2 12">Mitochondrion inner membrane</location>
        <topology evidence="2 12">Single-pass membrane protein</topology>
    </subcellularLocation>
</comment>
<accession>A0A1D2VG28</accession>
<dbReference type="AlphaFoldDB" id="A0A1D2VG28"/>
<dbReference type="RefSeq" id="XP_020046770.1">
    <property type="nucleotide sequence ID" value="XM_020193473.1"/>
</dbReference>
<keyword evidence="15" id="KW-1185">Reference proteome</keyword>
<feature type="chain" id="PRO_5008910445" description="MICOS complex subunit MIC12" evidence="13">
    <location>
        <begin position="24"/>
        <end position="117"/>
    </location>
</feature>
<evidence type="ECO:0000256" key="13">
    <source>
        <dbReference type="SAM" id="SignalP"/>
    </source>
</evidence>
<dbReference type="OrthoDB" id="4037694at2759"/>
<keyword evidence="13" id="KW-0732">Signal</keyword>
<keyword evidence="5" id="KW-0812">Transmembrane</keyword>
<evidence type="ECO:0000256" key="11">
    <source>
        <dbReference type="ARBA" id="ARBA00032985"/>
    </source>
</evidence>
<evidence type="ECO:0000256" key="10">
    <source>
        <dbReference type="ARBA" id="ARBA00032159"/>
    </source>
</evidence>
<proteinExistence type="inferred from homology"/>
<evidence type="ECO:0000256" key="6">
    <source>
        <dbReference type="ARBA" id="ARBA00022792"/>
    </source>
</evidence>
<keyword evidence="9" id="KW-0472">Membrane</keyword>
<evidence type="ECO:0000256" key="2">
    <source>
        <dbReference type="ARBA" id="ARBA00004434"/>
    </source>
</evidence>
<dbReference type="Proteomes" id="UP000095038">
    <property type="component" value="Unassembled WGS sequence"/>
</dbReference>
<gene>
    <name evidence="14" type="ORF">ASCRUDRAFT_76442</name>
</gene>
<evidence type="ECO:0000256" key="4">
    <source>
        <dbReference type="ARBA" id="ARBA00018170"/>
    </source>
</evidence>
<protein>
    <recommendedName>
        <fullName evidence="4 12">MICOS complex subunit MIC12</fullName>
    </recommendedName>
    <alternativeName>
        <fullName evidence="11 12">Altered inheritance of mitochondria protein 5, mitochondrial</fullName>
    </alternativeName>
    <alternativeName>
        <fullName evidence="10 12">Found in mitochondrial proteome protein 51</fullName>
    </alternativeName>
</protein>
<evidence type="ECO:0000313" key="14">
    <source>
        <dbReference type="EMBL" id="ODV60463.1"/>
    </source>
</evidence>
<reference evidence="15" key="1">
    <citation type="submission" date="2016-05" db="EMBL/GenBank/DDBJ databases">
        <title>Comparative genomics of biotechnologically important yeasts.</title>
        <authorList>
            <consortium name="DOE Joint Genome Institute"/>
            <person name="Riley R."/>
            <person name="Haridas S."/>
            <person name="Wolfe K.H."/>
            <person name="Lopes M.R."/>
            <person name="Hittinger C.T."/>
            <person name="Goker M."/>
            <person name="Salamov A."/>
            <person name="Wisecaver J."/>
            <person name="Long T.M."/>
            <person name="Aerts A.L."/>
            <person name="Barry K."/>
            <person name="Choi C."/>
            <person name="Clum A."/>
            <person name="Coughlan A.Y."/>
            <person name="Deshpande S."/>
            <person name="Douglass A.P."/>
            <person name="Hanson S.J."/>
            <person name="Klenk H.-P."/>
            <person name="Labutti K."/>
            <person name="Lapidus A."/>
            <person name="Lindquist E."/>
            <person name="Lipzen A."/>
            <person name="Meier-Kolthoff J.P."/>
            <person name="Ohm R.A."/>
            <person name="Otillar R.P."/>
            <person name="Pangilinan J."/>
            <person name="Peng Y."/>
            <person name="Rokas A."/>
            <person name="Rosa C.A."/>
            <person name="Scheuner C."/>
            <person name="Sibirny A.A."/>
            <person name="Slot J.C."/>
            <person name="Stielow J.B."/>
            <person name="Sun H."/>
            <person name="Kurtzman C.P."/>
            <person name="Blackwell M."/>
            <person name="Grigoriev I.V."/>
            <person name="Jeffries T.W."/>
        </authorList>
    </citation>
    <scope>NUCLEOTIDE SEQUENCE [LARGE SCALE GENOMIC DNA]</scope>
    <source>
        <strain evidence="15">DSM 1968</strain>
    </source>
</reference>
<evidence type="ECO:0000313" key="15">
    <source>
        <dbReference type="Proteomes" id="UP000095038"/>
    </source>
</evidence>
<evidence type="ECO:0000256" key="12">
    <source>
        <dbReference type="RuleBase" id="RU363010"/>
    </source>
</evidence>
<evidence type="ECO:0000256" key="8">
    <source>
        <dbReference type="ARBA" id="ARBA00023128"/>
    </source>
</evidence>
<evidence type="ECO:0000256" key="5">
    <source>
        <dbReference type="ARBA" id="ARBA00022692"/>
    </source>
</evidence>